<keyword evidence="2" id="KW-1185">Reference proteome</keyword>
<organism evidence="1 2">
    <name type="scientific">Turicibacter sanguinis PC909</name>
    <dbReference type="NCBI Taxonomy" id="702450"/>
    <lineage>
        <taxon>Bacteria</taxon>
        <taxon>Bacillati</taxon>
        <taxon>Bacillota</taxon>
        <taxon>Erysipelotrichia</taxon>
        <taxon>Erysipelotrichales</taxon>
        <taxon>Turicibacteraceae</taxon>
        <taxon>Turicibacter</taxon>
    </lineage>
</organism>
<name>A0ABP2I3B4_9FIRM</name>
<dbReference type="PANTHER" id="PTHR33215">
    <property type="entry name" value="PROTEIN DISTAL ANTENNA"/>
    <property type="match status" value="1"/>
</dbReference>
<protein>
    <submittedName>
        <fullName evidence="1">Transposase</fullName>
    </submittedName>
</protein>
<gene>
    <name evidence="1" type="ORF">CUW_2827</name>
</gene>
<dbReference type="Pfam" id="PF01527">
    <property type="entry name" value="HTH_Tnp_1"/>
    <property type="match status" value="1"/>
</dbReference>
<dbReference type="PANTHER" id="PTHR33215:SF11">
    <property type="entry name" value="BLR1542 PROTEIN"/>
    <property type="match status" value="1"/>
</dbReference>
<dbReference type="InterPro" id="IPR002514">
    <property type="entry name" value="Transposase_8"/>
</dbReference>
<dbReference type="InterPro" id="IPR009057">
    <property type="entry name" value="Homeodomain-like_sf"/>
</dbReference>
<sequence length="94" mass="11302">MTQTKTRRPRRTYTDEFKNQLVQLYLNGKRKCDIVREYDISSSLLDKWIKQSTSTGSFKEKDNRSEEEQELIQLRKKVKQLEMENDILYPQGAR</sequence>
<evidence type="ECO:0000313" key="2">
    <source>
        <dbReference type="Proteomes" id="UP000002938"/>
    </source>
</evidence>
<dbReference type="Gene3D" id="1.10.10.60">
    <property type="entry name" value="Homeodomain-like"/>
    <property type="match status" value="1"/>
</dbReference>
<evidence type="ECO:0000313" key="1">
    <source>
        <dbReference type="EMBL" id="EFF64690.1"/>
    </source>
</evidence>
<dbReference type="InterPro" id="IPR051839">
    <property type="entry name" value="RD_transcriptional_regulator"/>
</dbReference>
<proteinExistence type="predicted"/>
<accession>A0ABP2I3B4</accession>
<reference evidence="1 2" key="1">
    <citation type="journal article" date="2011" name="J. Bacteriol.">
        <title>Draft Genome Sequence of Turicibacter sanguinis PC909, Isolated from Human Feces.</title>
        <authorList>
            <person name="Cuiv P.O."/>
            <person name="Klaassens E.S."/>
            <person name="Durkin A.S."/>
            <person name="Harkins D.M."/>
            <person name="Foster L."/>
            <person name="McCorrison J."/>
            <person name="Torralba M."/>
            <person name="Nelson K.E."/>
            <person name="Morrison M."/>
        </authorList>
    </citation>
    <scope>NUCLEOTIDE SEQUENCE [LARGE SCALE GENOMIC DNA]</scope>
    <source>
        <strain evidence="1 2">PC909</strain>
    </source>
</reference>
<dbReference type="Proteomes" id="UP000002938">
    <property type="component" value="Unassembled WGS sequence"/>
</dbReference>
<dbReference type="SUPFAM" id="SSF46689">
    <property type="entry name" value="Homeodomain-like"/>
    <property type="match status" value="1"/>
</dbReference>
<comment type="caution">
    <text evidence="1">The sequence shown here is derived from an EMBL/GenBank/DDBJ whole genome shotgun (WGS) entry which is preliminary data.</text>
</comment>
<dbReference type="EMBL" id="ADMN01000029">
    <property type="protein sequence ID" value="EFF64690.1"/>
    <property type="molecule type" value="Genomic_DNA"/>
</dbReference>